<protein>
    <recommendedName>
        <fullName evidence="2">CCHC-type domain-containing protein</fullName>
    </recommendedName>
</protein>
<keyword evidence="1" id="KW-0479">Metal-binding</keyword>
<dbReference type="AlphaFoldDB" id="A0A814TFS5"/>
<dbReference type="SUPFAM" id="SSF57756">
    <property type="entry name" value="Retrovirus zinc finger-like domains"/>
    <property type="match status" value="1"/>
</dbReference>
<comment type="caution">
    <text evidence="3">The sequence shown here is derived from an EMBL/GenBank/DDBJ whole genome shotgun (WGS) entry which is preliminary data.</text>
</comment>
<sequence>MAKPDKYNGTHAVSYLGGTVLQWFVNLTLQNQQPSSWADFKEKITSQFQPADFQEHLREQLFQLRQKQSVDDYIQSFGSILDQVHYMDVITQIMFFVHDLSSNTEAIREAITYESFTTSGKNNHVKYNPFLETSSTVELNLLNTRSPRRQHRYTTPFNSTTTKEDCFKYGLCFYCKESGHLAFNCPKKKQQPYSSSATSHQKNDQCSNVQDVNLSSSPESIVKVDLVNDHEEFNEIMSLVKTKESDKSALIFVEGKVNDYHVHILIDCGASHYFIADDFIKKHHIPTNSIPSVSVAVARGFKSHINQTLMNFNLQLGDFNDNIPSAYVFPMQSDTAYDLILGLPWLFKNIPHIDWKTRMPTTTHTYIFDLIKRAF</sequence>
<evidence type="ECO:0000259" key="2">
    <source>
        <dbReference type="PROSITE" id="PS50158"/>
    </source>
</evidence>
<evidence type="ECO:0000313" key="4">
    <source>
        <dbReference type="Proteomes" id="UP000663860"/>
    </source>
</evidence>
<accession>A0A814TFS5</accession>
<reference evidence="3" key="1">
    <citation type="submission" date="2021-02" db="EMBL/GenBank/DDBJ databases">
        <authorList>
            <person name="Nowell W R."/>
        </authorList>
    </citation>
    <scope>NUCLEOTIDE SEQUENCE</scope>
</reference>
<proteinExistence type="predicted"/>
<gene>
    <name evidence="3" type="ORF">IZO911_LOCUS26361</name>
</gene>
<dbReference type="Gene3D" id="2.40.70.10">
    <property type="entry name" value="Acid Proteases"/>
    <property type="match status" value="1"/>
</dbReference>
<keyword evidence="1" id="KW-0862">Zinc</keyword>
<feature type="domain" description="CCHC-type" evidence="2">
    <location>
        <begin position="172"/>
        <end position="187"/>
    </location>
</feature>
<keyword evidence="1" id="KW-0863">Zinc-finger</keyword>
<evidence type="ECO:0000313" key="3">
    <source>
        <dbReference type="EMBL" id="CAF1161597.1"/>
    </source>
</evidence>
<dbReference type="Gene3D" id="4.10.60.10">
    <property type="entry name" value="Zinc finger, CCHC-type"/>
    <property type="match status" value="1"/>
</dbReference>
<dbReference type="InterPro" id="IPR032567">
    <property type="entry name" value="RTL1-rel"/>
</dbReference>
<dbReference type="InterPro" id="IPR001878">
    <property type="entry name" value="Znf_CCHC"/>
</dbReference>
<organism evidence="3 4">
    <name type="scientific">Adineta steineri</name>
    <dbReference type="NCBI Taxonomy" id="433720"/>
    <lineage>
        <taxon>Eukaryota</taxon>
        <taxon>Metazoa</taxon>
        <taxon>Spiralia</taxon>
        <taxon>Gnathifera</taxon>
        <taxon>Rotifera</taxon>
        <taxon>Eurotatoria</taxon>
        <taxon>Bdelloidea</taxon>
        <taxon>Adinetida</taxon>
        <taxon>Adinetidae</taxon>
        <taxon>Adineta</taxon>
    </lineage>
</organism>
<dbReference type="Pfam" id="PF03732">
    <property type="entry name" value="Retrotrans_gag"/>
    <property type="match status" value="1"/>
</dbReference>
<dbReference type="GO" id="GO:0003676">
    <property type="term" value="F:nucleic acid binding"/>
    <property type="evidence" value="ECO:0007669"/>
    <property type="project" value="InterPro"/>
</dbReference>
<dbReference type="SUPFAM" id="SSF50630">
    <property type="entry name" value="Acid proteases"/>
    <property type="match status" value="1"/>
</dbReference>
<dbReference type="InterPro" id="IPR036875">
    <property type="entry name" value="Znf_CCHC_sf"/>
</dbReference>
<name>A0A814TFS5_9BILA</name>
<dbReference type="EMBL" id="CAJNOE010000342">
    <property type="protein sequence ID" value="CAF1161597.1"/>
    <property type="molecule type" value="Genomic_DNA"/>
</dbReference>
<dbReference type="Pfam" id="PF13975">
    <property type="entry name" value="gag-asp_proteas"/>
    <property type="match status" value="1"/>
</dbReference>
<dbReference type="PANTHER" id="PTHR15503:SF22">
    <property type="entry name" value="TRANSPOSON TY3-I GAG POLYPROTEIN"/>
    <property type="match status" value="1"/>
</dbReference>
<dbReference type="InterPro" id="IPR005162">
    <property type="entry name" value="Retrotrans_gag_dom"/>
</dbReference>
<dbReference type="InterPro" id="IPR021109">
    <property type="entry name" value="Peptidase_aspartic_dom_sf"/>
</dbReference>
<dbReference type="PANTHER" id="PTHR15503">
    <property type="entry name" value="LDOC1 RELATED"/>
    <property type="match status" value="1"/>
</dbReference>
<dbReference type="Pfam" id="PF00098">
    <property type="entry name" value="zf-CCHC"/>
    <property type="match status" value="1"/>
</dbReference>
<evidence type="ECO:0000256" key="1">
    <source>
        <dbReference type="PROSITE-ProRule" id="PRU00047"/>
    </source>
</evidence>
<dbReference type="SMART" id="SM00343">
    <property type="entry name" value="ZnF_C2HC"/>
    <property type="match status" value="1"/>
</dbReference>
<dbReference type="GO" id="GO:0008270">
    <property type="term" value="F:zinc ion binding"/>
    <property type="evidence" value="ECO:0007669"/>
    <property type="project" value="UniProtKB-KW"/>
</dbReference>
<dbReference type="PROSITE" id="PS50158">
    <property type="entry name" value="ZF_CCHC"/>
    <property type="match status" value="1"/>
</dbReference>
<dbReference type="CDD" id="cd00303">
    <property type="entry name" value="retropepsin_like"/>
    <property type="match status" value="1"/>
</dbReference>
<dbReference type="Proteomes" id="UP000663860">
    <property type="component" value="Unassembled WGS sequence"/>
</dbReference>